<accession>A0ABU0IA30</accession>
<sequence length="75" mass="8676">MKRYSEPLCAMYGARRCSGRSRSKGMSEMELKQLLADETADLLGHILLFARHHDLDLGAAIARKWYFDPQTYDRL</sequence>
<proteinExistence type="predicted"/>
<evidence type="ECO:0000313" key="2">
    <source>
        <dbReference type="Proteomes" id="UP001235269"/>
    </source>
</evidence>
<dbReference type="Gene3D" id="1.10.287.1080">
    <property type="entry name" value="MazG-like"/>
    <property type="match status" value="1"/>
</dbReference>
<keyword evidence="1" id="KW-0378">Hydrolase</keyword>
<organism evidence="1 2">
    <name type="scientific">Rhizobium paknamense</name>
    <dbReference type="NCBI Taxonomy" id="1206817"/>
    <lineage>
        <taxon>Bacteria</taxon>
        <taxon>Pseudomonadati</taxon>
        <taxon>Pseudomonadota</taxon>
        <taxon>Alphaproteobacteria</taxon>
        <taxon>Hyphomicrobiales</taxon>
        <taxon>Rhizobiaceae</taxon>
        <taxon>Rhizobium/Agrobacterium group</taxon>
        <taxon>Rhizobium</taxon>
    </lineage>
</organism>
<evidence type="ECO:0000313" key="1">
    <source>
        <dbReference type="EMBL" id="MDQ0455084.1"/>
    </source>
</evidence>
<name>A0ABU0IA30_9HYPH</name>
<dbReference type="Proteomes" id="UP001235269">
    <property type="component" value="Unassembled WGS sequence"/>
</dbReference>
<protein>
    <submittedName>
        <fullName evidence="1">NTP pyrophosphatase (Non-canonical NTP hydrolase)</fullName>
    </submittedName>
</protein>
<dbReference type="GO" id="GO:0016787">
    <property type="term" value="F:hydrolase activity"/>
    <property type="evidence" value="ECO:0007669"/>
    <property type="project" value="UniProtKB-KW"/>
</dbReference>
<reference evidence="1 2" key="1">
    <citation type="submission" date="2023-07" db="EMBL/GenBank/DDBJ databases">
        <title>Genomic Encyclopedia of Type Strains, Phase IV (KMG-IV): sequencing the most valuable type-strain genomes for metagenomic binning, comparative biology and taxonomic classification.</title>
        <authorList>
            <person name="Goeker M."/>
        </authorList>
    </citation>
    <scope>NUCLEOTIDE SEQUENCE [LARGE SCALE GENOMIC DNA]</scope>
    <source>
        <strain evidence="1 2">DSM 100301</strain>
    </source>
</reference>
<gene>
    <name evidence="1" type="ORF">QO005_001414</name>
</gene>
<dbReference type="EMBL" id="JAUSWH010000003">
    <property type="protein sequence ID" value="MDQ0455084.1"/>
    <property type="molecule type" value="Genomic_DNA"/>
</dbReference>
<keyword evidence="2" id="KW-1185">Reference proteome</keyword>
<comment type="caution">
    <text evidence="1">The sequence shown here is derived from an EMBL/GenBank/DDBJ whole genome shotgun (WGS) entry which is preliminary data.</text>
</comment>
<dbReference type="SUPFAM" id="SSF101386">
    <property type="entry name" value="all-alpha NTP pyrophosphatases"/>
    <property type="match status" value="1"/>
</dbReference>